<dbReference type="InterPro" id="IPR007016">
    <property type="entry name" value="O-antigen_ligase-rel_domated"/>
</dbReference>
<feature type="transmembrane region" description="Helical" evidence="5">
    <location>
        <begin position="283"/>
        <end position="300"/>
    </location>
</feature>
<protein>
    <submittedName>
        <fullName evidence="7">Polysaccharide deacetylase</fullName>
    </submittedName>
</protein>
<keyword evidence="8" id="KW-1185">Reference proteome</keyword>
<comment type="subcellular location">
    <subcellularLocation>
        <location evidence="1">Membrane</location>
        <topology evidence="1">Multi-pass membrane protein</topology>
    </subcellularLocation>
</comment>
<dbReference type="Proteomes" id="UP000011669">
    <property type="component" value="Unassembled WGS sequence"/>
</dbReference>
<keyword evidence="4 5" id="KW-0472">Membrane</keyword>
<feature type="transmembrane region" description="Helical" evidence="5">
    <location>
        <begin position="492"/>
        <end position="510"/>
    </location>
</feature>
<evidence type="ECO:0000256" key="5">
    <source>
        <dbReference type="SAM" id="Phobius"/>
    </source>
</evidence>
<dbReference type="Pfam" id="PF04932">
    <property type="entry name" value="Wzy_C"/>
    <property type="match status" value="1"/>
</dbReference>
<dbReference type="PANTHER" id="PTHR37422:SF23">
    <property type="entry name" value="TEICHURONIC ACID BIOSYNTHESIS PROTEIN TUAE"/>
    <property type="match status" value="1"/>
</dbReference>
<feature type="transmembrane region" description="Helical" evidence="5">
    <location>
        <begin position="306"/>
        <end position="325"/>
    </location>
</feature>
<accession>M0MGI3</accession>
<feature type="transmembrane region" description="Helical" evidence="5">
    <location>
        <begin position="454"/>
        <end position="480"/>
    </location>
</feature>
<evidence type="ECO:0000256" key="2">
    <source>
        <dbReference type="ARBA" id="ARBA00022692"/>
    </source>
</evidence>
<proteinExistence type="predicted"/>
<dbReference type="RefSeq" id="WP_006078314.1">
    <property type="nucleotide sequence ID" value="NZ_AOMD01000027.1"/>
</dbReference>
<evidence type="ECO:0000313" key="8">
    <source>
        <dbReference type="Proteomes" id="UP000011669"/>
    </source>
</evidence>
<dbReference type="STRING" id="1227455.C449_12270"/>
<evidence type="ECO:0000256" key="1">
    <source>
        <dbReference type="ARBA" id="ARBA00004141"/>
    </source>
</evidence>
<dbReference type="EMBL" id="AOMD01000027">
    <property type="protein sequence ID" value="EMA43814.1"/>
    <property type="molecule type" value="Genomic_DNA"/>
</dbReference>
<feature type="domain" description="O-antigen ligase-related" evidence="6">
    <location>
        <begin position="289"/>
        <end position="471"/>
    </location>
</feature>
<evidence type="ECO:0000256" key="3">
    <source>
        <dbReference type="ARBA" id="ARBA00022989"/>
    </source>
</evidence>
<feature type="transmembrane region" description="Helical" evidence="5">
    <location>
        <begin position="74"/>
        <end position="96"/>
    </location>
</feature>
<feature type="transmembrane region" description="Helical" evidence="5">
    <location>
        <begin position="345"/>
        <end position="364"/>
    </location>
</feature>
<dbReference type="InterPro" id="IPR051533">
    <property type="entry name" value="WaaL-like"/>
</dbReference>
<sequence length="548" mass="58593">MNLSRYLSPLPELRVGFRERHEILLLAAVLIVGLTFVSPVLSLVTDVPALAFVMMVGLIFGILAVLFRQVLAGSVIGLLVTSTFMANVPLASDAYLRSFPDGHLGPELWLVQVPIAVSIVLVLLAGPREMLAGATKSEGFFAAFAGWTVVSAVFGATVRLDTALYFSTLIFQGLIVFALLRYAVQQDVLSFETVAQVFVGTILAHSLFAVAQFFNRGIFGVGSIGEYARDPIAPVSLGPLGEFATGTYVAGFTGMSFLLASLIVLAVPLAAAMAIRQSGWRRAVLVGTVLLFMAVVRVTGSDAGRGALIVALGCFCLLLVSFLLFDSAESRSLQDTLRSVRSANVFLASLAALIGASTLFYLSAASGSKSSVTDISITSDAAGNGNTFLGTIEAILQNLSIPTFDIGTLGIRLQQYVAGIDLFFQYPIFGIGGSNFVYYSTAYGLSEPVPLHNIYIAMLAETGFPGFVLFMALLGSVFWCSWKLSGRHYNKLLYLGLFCGLIGWAAYSFWNHPIDKVTTMFPIWALAGAVVGSYSKESLERPTKPSSQ</sequence>
<feature type="transmembrane region" description="Helical" evidence="5">
    <location>
        <begin position="47"/>
        <end position="67"/>
    </location>
</feature>
<keyword evidence="2 5" id="KW-0812">Transmembrane</keyword>
<keyword evidence="3 5" id="KW-1133">Transmembrane helix</keyword>
<comment type="caution">
    <text evidence="7">The sequence shown here is derived from an EMBL/GenBank/DDBJ whole genome shotgun (WGS) entry which is preliminary data.</text>
</comment>
<dbReference type="AlphaFoldDB" id="M0MGI3"/>
<reference evidence="7 8" key="1">
    <citation type="journal article" date="2014" name="PLoS Genet.">
        <title>Phylogenetically driven sequencing of extremely halophilic archaea reveals strategies for static and dynamic osmo-response.</title>
        <authorList>
            <person name="Becker E.A."/>
            <person name="Seitzer P.M."/>
            <person name="Tritt A."/>
            <person name="Larsen D."/>
            <person name="Krusor M."/>
            <person name="Yao A.I."/>
            <person name="Wu D."/>
            <person name="Madern D."/>
            <person name="Eisen J.A."/>
            <person name="Darling A.E."/>
            <person name="Facciotti M.T."/>
        </authorList>
    </citation>
    <scope>NUCLEOTIDE SEQUENCE [LARGE SCALE GENOMIC DNA]</scope>
    <source>
        <strain evidence="7 8">DSM 5350</strain>
    </source>
</reference>
<evidence type="ECO:0000313" key="7">
    <source>
        <dbReference type="EMBL" id="EMA43814.1"/>
    </source>
</evidence>
<name>M0MGI3_9EURY</name>
<organism evidence="7 8">
    <name type="scientific">Halococcus saccharolyticus DSM 5350</name>
    <dbReference type="NCBI Taxonomy" id="1227455"/>
    <lineage>
        <taxon>Archaea</taxon>
        <taxon>Methanobacteriati</taxon>
        <taxon>Methanobacteriota</taxon>
        <taxon>Stenosarchaea group</taxon>
        <taxon>Halobacteria</taxon>
        <taxon>Halobacteriales</taxon>
        <taxon>Halococcaceae</taxon>
        <taxon>Halococcus</taxon>
    </lineage>
</organism>
<dbReference type="InParanoid" id="M0MGI3"/>
<evidence type="ECO:0000259" key="6">
    <source>
        <dbReference type="Pfam" id="PF04932"/>
    </source>
</evidence>
<feature type="transmembrane region" description="Helical" evidence="5">
    <location>
        <begin position="164"/>
        <end position="182"/>
    </location>
</feature>
<gene>
    <name evidence="7" type="ORF">C449_12270</name>
</gene>
<feature type="transmembrane region" description="Helical" evidence="5">
    <location>
        <begin position="248"/>
        <end position="271"/>
    </location>
</feature>
<feature type="transmembrane region" description="Helical" evidence="5">
    <location>
        <begin position="23"/>
        <end position="41"/>
    </location>
</feature>
<feature type="transmembrane region" description="Helical" evidence="5">
    <location>
        <begin position="108"/>
        <end position="127"/>
    </location>
</feature>
<evidence type="ECO:0000256" key="4">
    <source>
        <dbReference type="ARBA" id="ARBA00023136"/>
    </source>
</evidence>
<dbReference type="PANTHER" id="PTHR37422">
    <property type="entry name" value="TEICHURONIC ACID BIOSYNTHESIS PROTEIN TUAE"/>
    <property type="match status" value="1"/>
</dbReference>
<dbReference type="OrthoDB" id="214234at2157"/>
<feature type="transmembrane region" description="Helical" evidence="5">
    <location>
        <begin position="194"/>
        <end position="214"/>
    </location>
</feature>
<dbReference type="GO" id="GO:0016020">
    <property type="term" value="C:membrane"/>
    <property type="evidence" value="ECO:0007669"/>
    <property type="project" value="UniProtKB-SubCell"/>
</dbReference>
<feature type="transmembrane region" description="Helical" evidence="5">
    <location>
        <begin position="139"/>
        <end position="158"/>
    </location>
</feature>
<dbReference type="PATRIC" id="fig|1227455.4.peg.2512"/>